<proteinExistence type="predicted"/>
<accession>A0AAW2EX45</accession>
<feature type="compositionally biased region" description="Low complexity" evidence="1">
    <location>
        <begin position="1"/>
        <end position="10"/>
    </location>
</feature>
<dbReference type="AlphaFoldDB" id="A0AAW2EX45"/>
<dbReference type="EMBL" id="JADYXP020000017">
    <property type="protein sequence ID" value="KAL0106976.1"/>
    <property type="molecule type" value="Genomic_DNA"/>
</dbReference>
<name>A0AAW2EX45_9HYME</name>
<reference evidence="2 3" key="1">
    <citation type="submission" date="2023-03" db="EMBL/GenBank/DDBJ databases">
        <title>High recombination rates correlate with genetic variation in Cardiocondyla obscurior ants.</title>
        <authorList>
            <person name="Errbii M."/>
        </authorList>
    </citation>
    <scope>NUCLEOTIDE SEQUENCE [LARGE SCALE GENOMIC DNA]</scope>
    <source>
        <strain evidence="2">Alpha-2009</strain>
        <tissue evidence="2">Whole body</tissue>
    </source>
</reference>
<organism evidence="2 3">
    <name type="scientific">Cardiocondyla obscurior</name>
    <dbReference type="NCBI Taxonomy" id="286306"/>
    <lineage>
        <taxon>Eukaryota</taxon>
        <taxon>Metazoa</taxon>
        <taxon>Ecdysozoa</taxon>
        <taxon>Arthropoda</taxon>
        <taxon>Hexapoda</taxon>
        <taxon>Insecta</taxon>
        <taxon>Pterygota</taxon>
        <taxon>Neoptera</taxon>
        <taxon>Endopterygota</taxon>
        <taxon>Hymenoptera</taxon>
        <taxon>Apocrita</taxon>
        <taxon>Aculeata</taxon>
        <taxon>Formicoidea</taxon>
        <taxon>Formicidae</taxon>
        <taxon>Myrmicinae</taxon>
        <taxon>Cardiocondyla</taxon>
    </lineage>
</organism>
<protein>
    <submittedName>
        <fullName evidence="2">Uncharacterized protein</fullName>
    </submittedName>
</protein>
<evidence type="ECO:0000256" key="1">
    <source>
        <dbReference type="SAM" id="MobiDB-lite"/>
    </source>
</evidence>
<sequence length="86" mass="9986">MPGLLRSIRASNRRRRYPARTSGYTGKTPSLRTRAHLYESLSCTRKGPRIICVRAASTRRGTFSRTPERSRFNVCPFTKLQFRMHV</sequence>
<comment type="caution">
    <text evidence="2">The sequence shown here is derived from an EMBL/GenBank/DDBJ whole genome shotgun (WGS) entry which is preliminary data.</text>
</comment>
<gene>
    <name evidence="2" type="ORF">PUN28_015478</name>
</gene>
<keyword evidence="3" id="KW-1185">Reference proteome</keyword>
<feature type="region of interest" description="Disordered" evidence="1">
    <location>
        <begin position="1"/>
        <end position="29"/>
    </location>
</feature>
<evidence type="ECO:0000313" key="3">
    <source>
        <dbReference type="Proteomes" id="UP001430953"/>
    </source>
</evidence>
<evidence type="ECO:0000313" key="2">
    <source>
        <dbReference type="EMBL" id="KAL0106976.1"/>
    </source>
</evidence>
<dbReference type="Proteomes" id="UP001430953">
    <property type="component" value="Unassembled WGS sequence"/>
</dbReference>